<organism evidence="2 3">
    <name type="scientific">Aureitalea marina</name>
    <dbReference type="NCBI Taxonomy" id="930804"/>
    <lineage>
        <taxon>Bacteria</taxon>
        <taxon>Pseudomonadati</taxon>
        <taxon>Bacteroidota</taxon>
        <taxon>Flavobacteriia</taxon>
        <taxon>Flavobacteriales</taxon>
        <taxon>Flavobacteriaceae</taxon>
        <taxon>Aureitalea</taxon>
    </lineage>
</organism>
<dbReference type="OrthoDB" id="9790710at2"/>
<dbReference type="Proteomes" id="UP000239800">
    <property type="component" value="Unassembled WGS sequence"/>
</dbReference>
<dbReference type="Pfam" id="PF13477">
    <property type="entry name" value="Glyco_trans_4_2"/>
    <property type="match status" value="1"/>
</dbReference>
<evidence type="ECO:0000313" key="2">
    <source>
        <dbReference type="EMBL" id="PQB04249.1"/>
    </source>
</evidence>
<gene>
    <name evidence="2" type="ORF">BST85_04520</name>
</gene>
<comment type="caution">
    <text evidence="2">The sequence shown here is derived from an EMBL/GenBank/DDBJ whole genome shotgun (WGS) entry which is preliminary data.</text>
</comment>
<dbReference type="Gene3D" id="3.40.50.2000">
    <property type="entry name" value="Glycogen Phosphorylase B"/>
    <property type="match status" value="2"/>
</dbReference>
<dbReference type="InterPro" id="IPR028098">
    <property type="entry name" value="Glyco_trans_4-like_N"/>
</dbReference>
<protein>
    <recommendedName>
        <fullName evidence="1">Glycosyltransferase subfamily 4-like N-terminal domain-containing protein</fullName>
    </recommendedName>
</protein>
<dbReference type="SUPFAM" id="SSF53756">
    <property type="entry name" value="UDP-Glycosyltransferase/glycogen phosphorylase"/>
    <property type="match status" value="1"/>
</dbReference>
<name>A0A2S7KNP5_9FLAO</name>
<dbReference type="GO" id="GO:0016757">
    <property type="term" value="F:glycosyltransferase activity"/>
    <property type="evidence" value="ECO:0007669"/>
    <property type="project" value="UniProtKB-ARBA"/>
</dbReference>
<keyword evidence="3" id="KW-1185">Reference proteome</keyword>
<evidence type="ECO:0000313" key="3">
    <source>
        <dbReference type="Proteomes" id="UP000239800"/>
    </source>
</evidence>
<feature type="domain" description="Glycosyltransferase subfamily 4-like N-terminal" evidence="1">
    <location>
        <begin position="14"/>
        <end position="146"/>
    </location>
</feature>
<proteinExistence type="predicted"/>
<accession>A0A2S7KNP5</accession>
<dbReference type="EMBL" id="MQUB01000001">
    <property type="protein sequence ID" value="PQB04249.1"/>
    <property type="molecule type" value="Genomic_DNA"/>
</dbReference>
<dbReference type="PANTHER" id="PTHR12526:SF638">
    <property type="entry name" value="SPORE COAT PROTEIN SA"/>
    <property type="match status" value="1"/>
</dbReference>
<evidence type="ECO:0000259" key="1">
    <source>
        <dbReference type="Pfam" id="PF13477"/>
    </source>
</evidence>
<dbReference type="Pfam" id="PF13692">
    <property type="entry name" value="Glyco_trans_1_4"/>
    <property type="match status" value="1"/>
</dbReference>
<dbReference type="CDD" id="cd03808">
    <property type="entry name" value="GT4_CapM-like"/>
    <property type="match status" value="1"/>
</dbReference>
<sequence length="388" mass="43388">MNSDIASFDLSGLKVAIVENTGADFVISRLRLARYLRDRGAEIMVIVPADGSSDEIRDAGFQTLEVSSNIRGKGIGNKLRFMRDLRKICRNNRFDIIHFYRMQPNLIGTPVASLTSKPKIVNHITGLGVVYSSRTWKNRLLQFAITSAYRLNGLLFSPHYILQNTQDVKDLKIKKRYSVIRGSAVDEDRFNLKNVQTLENHSDGLTFLFVSRLLKEKGVLELVESFIAAQSELPDGSKLQLVGWSDPQNPSAISEQWLKDYTRAYPGIKVLGKRSDIPELIKQADVCVLPTRYREGTPRFMLESMAMAKPIITTNMPGCDHLIPKGKNGILVEPNDQPALTAALLCISSLDLNAMGQAGYSLYFNEFSEKVVYSSIADVYLSMTRGSQ</sequence>
<reference evidence="2 3" key="1">
    <citation type="submission" date="2016-11" db="EMBL/GenBank/DDBJ databases">
        <title>Trade-off between light-utilization and light-protection in marine flavobacteria.</title>
        <authorList>
            <person name="Kumagai Y."/>
        </authorList>
    </citation>
    <scope>NUCLEOTIDE SEQUENCE [LARGE SCALE GENOMIC DNA]</scope>
    <source>
        <strain evidence="2 3">NBRC 107741</strain>
    </source>
</reference>
<dbReference type="RefSeq" id="WP_104812178.1">
    <property type="nucleotide sequence ID" value="NZ_MQUB01000001.1"/>
</dbReference>
<dbReference type="PANTHER" id="PTHR12526">
    <property type="entry name" value="GLYCOSYLTRANSFERASE"/>
    <property type="match status" value="1"/>
</dbReference>
<dbReference type="AlphaFoldDB" id="A0A2S7KNP5"/>